<evidence type="ECO:0000259" key="5">
    <source>
        <dbReference type="PROSITE" id="PS51379"/>
    </source>
</evidence>
<evidence type="ECO:0000256" key="1">
    <source>
        <dbReference type="ARBA" id="ARBA00022485"/>
    </source>
</evidence>
<proteinExistence type="predicted"/>
<keyword evidence="4" id="KW-0411">Iron-sulfur</keyword>
<evidence type="ECO:0000313" key="6">
    <source>
        <dbReference type="EMBL" id="PPV15463.1"/>
    </source>
</evidence>
<dbReference type="EMBL" id="LRDH01000099">
    <property type="protein sequence ID" value="PPV15463.1"/>
    <property type="molecule type" value="Genomic_DNA"/>
</dbReference>
<dbReference type="Pfam" id="PF12838">
    <property type="entry name" value="Fer4_7"/>
    <property type="match status" value="1"/>
</dbReference>
<dbReference type="SUPFAM" id="SSF54862">
    <property type="entry name" value="4Fe-4S ferredoxins"/>
    <property type="match status" value="1"/>
</dbReference>
<dbReference type="RefSeq" id="WP_043662699.1">
    <property type="nucleotide sequence ID" value="NZ_JSEG01000004.1"/>
</dbReference>
<keyword evidence="3" id="KW-0408">Iron</keyword>
<evidence type="ECO:0000256" key="3">
    <source>
        <dbReference type="ARBA" id="ARBA00023004"/>
    </source>
</evidence>
<evidence type="ECO:0000256" key="4">
    <source>
        <dbReference type="ARBA" id="ARBA00023014"/>
    </source>
</evidence>
<dbReference type="GO" id="GO:0046872">
    <property type="term" value="F:metal ion binding"/>
    <property type="evidence" value="ECO:0007669"/>
    <property type="project" value="UniProtKB-KW"/>
</dbReference>
<dbReference type="PROSITE" id="PS51379">
    <property type="entry name" value="4FE4S_FER_2"/>
    <property type="match status" value="2"/>
</dbReference>
<feature type="domain" description="4Fe-4S ferredoxin-type" evidence="5">
    <location>
        <begin position="31"/>
        <end position="61"/>
    </location>
</feature>
<feature type="domain" description="4Fe-4S ferredoxin-type" evidence="5">
    <location>
        <begin position="1"/>
        <end position="30"/>
    </location>
</feature>
<protein>
    <submittedName>
        <fullName evidence="6">Adenylylsulfate reductase</fullName>
    </submittedName>
</protein>
<sequence>MSISINKEKCIGCRKCINVCPGSLLKADENNKVYIKYPKDCWGCSSCIKECNEEAISLYLGADIGGRGSRLSVKYEGDIIHWNIEDSQGKIKTIDVNSKDSNKY</sequence>
<comment type="caution">
    <text evidence="6">The sequence shown here is derived from an EMBL/GenBank/DDBJ whole genome shotgun (WGS) entry which is preliminary data.</text>
</comment>
<gene>
    <name evidence="6" type="ORF">AWN73_11850</name>
</gene>
<dbReference type="PANTHER" id="PTHR43687">
    <property type="entry name" value="ADENYLYLSULFATE REDUCTASE, BETA SUBUNIT"/>
    <property type="match status" value="1"/>
</dbReference>
<evidence type="ECO:0000256" key="2">
    <source>
        <dbReference type="ARBA" id="ARBA00022723"/>
    </source>
</evidence>
<keyword evidence="2" id="KW-0479">Metal-binding</keyword>
<organism evidence="6 7">
    <name type="scientific">Clostridium butyricum</name>
    <dbReference type="NCBI Taxonomy" id="1492"/>
    <lineage>
        <taxon>Bacteria</taxon>
        <taxon>Bacillati</taxon>
        <taxon>Bacillota</taxon>
        <taxon>Clostridia</taxon>
        <taxon>Eubacteriales</taxon>
        <taxon>Clostridiaceae</taxon>
        <taxon>Clostridium</taxon>
    </lineage>
</organism>
<reference evidence="6 7" key="1">
    <citation type="submission" date="2016-01" db="EMBL/GenBank/DDBJ databases">
        <title>Characterization of the Clostridium difficile lineages that are prevalent in Hong Kong and China.</title>
        <authorList>
            <person name="Kwok J.S.-L."/>
            <person name="Lam W.-Y."/>
            <person name="Ip M."/>
            <person name="Chan T.-F."/>
            <person name="Hawkey P.M."/>
            <person name="Tsui S.K.-W."/>
        </authorList>
    </citation>
    <scope>NUCLEOTIDE SEQUENCE [LARGE SCALE GENOMIC DNA]</scope>
    <source>
        <strain evidence="6 7">300064</strain>
    </source>
</reference>
<dbReference type="InterPro" id="IPR017896">
    <property type="entry name" value="4Fe4S_Fe-S-bd"/>
</dbReference>
<accession>A0A2S7FBM2</accession>
<dbReference type="PANTHER" id="PTHR43687:SF1">
    <property type="entry name" value="FERREDOXIN III"/>
    <property type="match status" value="1"/>
</dbReference>
<evidence type="ECO:0000313" key="7">
    <source>
        <dbReference type="Proteomes" id="UP000238081"/>
    </source>
</evidence>
<dbReference type="InterPro" id="IPR050572">
    <property type="entry name" value="Fe-S_Ferredoxin"/>
</dbReference>
<dbReference type="AlphaFoldDB" id="A0A2S7FBM2"/>
<dbReference type="PROSITE" id="PS00198">
    <property type="entry name" value="4FE4S_FER_1"/>
    <property type="match status" value="1"/>
</dbReference>
<dbReference type="GO" id="GO:0051539">
    <property type="term" value="F:4 iron, 4 sulfur cluster binding"/>
    <property type="evidence" value="ECO:0007669"/>
    <property type="project" value="UniProtKB-KW"/>
</dbReference>
<dbReference type="Proteomes" id="UP000238081">
    <property type="component" value="Unassembled WGS sequence"/>
</dbReference>
<keyword evidence="1" id="KW-0004">4Fe-4S</keyword>
<name>A0A2S7FBM2_CLOBU</name>
<dbReference type="InterPro" id="IPR017900">
    <property type="entry name" value="4Fe4S_Fe_S_CS"/>
</dbReference>
<dbReference type="Gene3D" id="3.30.70.20">
    <property type="match status" value="1"/>
</dbReference>